<organism evidence="2 3">
    <name type="scientific">Halocaridina rubra</name>
    <name type="common">Hawaiian red shrimp</name>
    <dbReference type="NCBI Taxonomy" id="373956"/>
    <lineage>
        <taxon>Eukaryota</taxon>
        <taxon>Metazoa</taxon>
        <taxon>Ecdysozoa</taxon>
        <taxon>Arthropoda</taxon>
        <taxon>Crustacea</taxon>
        <taxon>Multicrustacea</taxon>
        <taxon>Malacostraca</taxon>
        <taxon>Eumalacostraca</taxon>
        <taxon>Eucarida</taxon>
        <taxon>Decapoda</taxon>
        <taxon>Pleocyemata</taxon>
        <taxon>Caridea</taxon>
        <taxon>Atyoidea</taxon>
        <taxon>Atyidae</taxon>
        <taxon>Halocaridina</taxon>
    </lineage>
</organism>
<dbReference type="AlphaFoldDB" id="A0AAN8WF59"/>
<evidence type="ECO:0000256" key="1">
    <source>
        <dbReference type="SAM" id="SignalP"/>
    </source>
</evidence>
<gene>
    <name evidence="2" type="ORF">SK128_008612</name>
</gene>
<dbReference type="EMBL" id="JAXCGZ010023071">
    <property type="protein sequence ID" value="KAK7017884.1"/>
    <property type="molecule type" value="Genomic_DNA"/>
</dbReference>
<name>A0AAN8WF59_HALRR</name>
<protein>
    <submittedName>
        <fullName evidence="2">Uncharacterized protein</fullName>
    </submittedName>
</protein>
<sequence length="106" mass="11695">QIFILTAMLACASTNTFITAASFAKNSPSHDFVLFWSHHLEGNFAYFTHEDQSMLSKPLSLAPKPLLSPSPTSRKYRLPKPPPAISPNKSFNIVLLSNVLTLLVPL</sequence>
<evidence type="ECO:0000313" key="3">
    <source>
        <dbReference type="Proteomes" id="UP001381693"/>
    </source>
</evidence>
<comment type="caution">
    <text evidence="2">The sequence shown here is derived from an EMBL/GenBank/DDBJ whole genome shotgun (WGS) entry which is preliminary data.</text>
</comment>
<dbReference type="Proteomes" id="UP001381693">
    <property type="component" value="Unassembled WGS sequence"/>
</dbReference>
<feature type="chain" id="PRO_5042825680" evidence="1">
    <location>
        <begin position="21"/>
        <end position="106"/>
    </location>
</feature>
<keyword evidence="1" id="KW-0732">Signal</keyword>
<feature type="non-terminal residue" evidence="2">
    <location>
        <position position="1"/>
    </location>
</feature>
<proteinExistence type="predicted"/>
<accession>A0AAN8WF59</accession>
<keyword evidence="3" id="KW-1185">Reference proteome</keyword>
<reference evidence="2 3" key="1">
    <citation type="submission" date="2023-11" db="EMBL/GenBank/DDBJ databases">
        <title>Halocaridina rubra genome assembly.</title>
        <authorList>
            <person name="Smith C."/>
        </authorList>
    </citation>
    <scope>NUCLEOTIDE SEQUENCE [LARGE SCALE GENOMIC DNA]</scope>
    <source>
        <strain evidence="2">EP-1</strain>
        <tissue evidence="2">Whole</tissue>
    </source>
</reference>
<evidence type="ECO:0000313" key="2">
    <source>
        <dbReference type="EMBL" id="KAK7017884.1"/>
    </source>
</evidence>
<feature type="signal peptide" evidence="1">
    <location>
        <begin position="1"/>
        <end position="20"/>
    </location>
</feature>